<gene>
    <name evidence="1" type="ORF">SDC9_53283</name>
</gene>
<proteinExistence type="predicted"/>
<sequence>MKTDNNYIYNNEHGHPIKDKEILYLIESSFDLGTREGVQSIYDILIYKASFNMNCITEDFIQSNRYRKPDKIEFLHSMLDSTIGLFEVTKTDITEGYVYLKDIFTDIEYKIVDIALSGNRVYDEIYMYTRLIKYHDITFGTGLNLIFNKNDVFIKNHIREHKKNYIPESELLRFTQLYNYYSQNPKKIGLFTNVIK</sequence>
<reference evidence="1" key="1">
    <citation type="submission" date="2019-08" db="EMBL/GenBank/DDBJ databases">
        <authorList>
            <person name="Kucharzyk K."/>
            <person name="Murdoch R.W."/>
            <person name="Higgins S."/>
            <person name="Loffler F."/>
        </authorList>
    </citation>
    <scope>NUCLEOTIDE SEQUENCE</scope>
</reference>
<comment type="caution">
    <text evidence="1">The sequence shown here is derived from an EMBL/GenBank/DDBJ whole genome shotgun (WGS) entry which is preliminary data.</text>
</comment>
<dbReference type="EMBL" id="VSSQ01001286">
    <property type="protein sequence ID" value="MPM06979.1"/>
    <property type="molecule type" value="Genomic_DNA"/>
</dbReference>
<dbReference type="InterPro" id="IPR058292">
    <property type="entry name" value="DUF7986"/>
</dbReference>
<dbReference type="Pfam" id="PF25948">
    <property type="entry name" value="DUF7986"/>
    <property type="match status" value="1"/>
</dbReference>
<name>A0A644WTD0_9ZZZZ</name>
<organism evidence="1">
    <name type="scientific">bioreactor metagenome</name>
    <dbReference type="NCBI Taxonomy" id="1076179"/>
    <lineage>
        <taxon>unclassified sequences</taxon>
        <taxon>metagenomes</taxon>
        <taxon>ecological metagenomes</taxon>
    </lineage>
</organism>
<accession>A0A644WTD0</accession>
<evidence type="ECO:0000313" key="1">
    <source>
        <dbReference type="EMBL" id="MPM06979.1"/>
    </source>
</evidence>
<protein>
    <submittedName>
        <fullName evidence="1">Uncharacterized protein</fullName>
    </submittedName>
</protein>
<dbReference type="AlphaFoldDB" id="A0A644WTD0"/>